<accession>A0ACC0AJG4</accession>
<organism evidence="1 2">
    <name type="scientific">Catharanthus roseus</name>
    <name type="common">Madagascar periwinkle</name>
    <name type="synonym">Vinca rosea</name>
    <dbReference type="NCBI Taxonomy" id="4058"/>
    <lineage>
        <taxon>Eukaryota</taxon>
        <taxon>Viridiplantae</taxon>
        <taxon>Streptophyta</taxon>
        <taxon>Embryophyta</taxon>
        <taxon>Tracheophyta</taxon>
        <taxon>Spermatophyta</taxon>
        <taxon>Magnoliopsida</taxon>
        <taxon>eudicotyledons</taxon>
        <taxon>Gunneridae</taxon>
        <taxon>Pentapetalae</taxon>
        <taxon>asterids</taxon>
        <taxon>lamiids</taxon>
        <taxon>Gentianales</taxon>
        <taxon>Apocynaceae</taxon>
        <taxon>Rauvolfioideae</taxon>
        <taxon>Vinceae</taxon>
        <taxon>Catharanthinae</taxon>
        <taxon>Catharanthus</taxon>
    </lineage>
</organism>
<protein>
    <submittedName>
        <fullName evidence="1">Uncharacterized protein</fullName>
    </submittedName>
</protein>
<keyword evidence="2" id="KW-1185">Reference proteome</keyword>
<sequence length="178" mass="20433">MASANSFFKCSFFFYYFCLFSIVLHLSTVTSVEFEVGGDKGWSIPPSKDKELFNDWASKNRFKINDTLRFSFKKDSVMEVTEAEYEKCRSSHPIFYSNNGEDTRFRLDRSGLFYFISGVSGHCERGVKMIIKVLEPETPPSPSPPPSHHESAAAPLLLHHHQLPLPSFIFSLFWAIFM</sequence>
<evidence type="ECO:0000313" key="2">
    <source>
        <dbReference type="Proteomes" id="UP001060085"/>
    </source>
</evidence>
<reference evidence="2" key="1">
    <citation type="journal article" date="2023" name="Nat. Plants">
        <title>Single-cell RNA sequencing provides a high-resolution roadmap for understanding the multicellular compartmentation of specialized metabolism.</title>
        <authorList>
            <person name="Sun S."/>
            <person name="Shen X."/>
            <person name="Li Y."/>
            <person name="Li Y."/>
            <person name="Wang S."/>
            <person name="Li R."/>
            <person name="Zhang H."/>
            <person name="Shen G."/>
            <person name="Guo B."/>
            <person name="Wei J."/>
            <person name="Xu J."/>
            <person name="St-Pierre B."/>
            <person name="Chen S."/>
            <person name="Sun C."/>
        </authorList>
    </citation>
    <scope>NUCLEOTIDE SEQUENCE [LARGE SCALE GENOMIC DNA]</scope>
</reference>
<proteinExistence type="predicted"/>
<name>A0ACC0AJG4_CATRO</name>
<dbReference type="EMBL" id="CM044706">
    <property type="protein sequence ID" value="KAI5660138.1"/>
    <property type="molecule type" value="Genomic_DNA"/>
</dbReference>
<gene>
    <name evidence="1" type="ORF">M9H77_28931</name>
</gene>
<dbReference type="Proteomes" id="UP001060085">
    <property type="component" value="Linkage Group LG06"/>
</dbReference>
<evidence type="ECO:0000313" key="1">
    <source>
        <dbReference type="EMBL" id="KAI5660138.1"/>
    </source>
</evidence>
<comment type="caution">
    <text evidence="1">The sequence shown here is derived from an EMBL/GenBank/DDBJ whole genome shotgun (WGS) entry which is preliminary data.</text>
</comment>